<organism evidence="1 2">
    <name type="scientific">Fibrella aestuarina BUZ 2</name>
    <dbReference type="NCBI Taxonomy" id="1166018"/>
    <lineage>
        <taxon>Bacteria</taxon>
        <taxon>Pseudomonadati</taxon>
        <taxon>Bacteroidota</taxon>
        <taxon>Cytophagia</taxon>
        <taxon>Cytophagales</taxon>
        <taxon>Spirosomataceae</taxon>
        <taxon>Fibrella</taxon>
    </lineage>
</organism>
<evidence type="ECO:0008006" key="3">
    <source>
        <dbReference type="Google" id="ProtNLM"/>
    </source>
</evidence>
<dbReference type="PATRIC" id="fig|1166018.3.peg.3291"/>
<dbReference type="eggNOG" id="COG1633">
    <property type="taxonomic scope" value="Bacteria"/>
</dbReference>
<dbReference type="Gene3D" id="1.20.1260.10">
    <property type="match status" value="1"/>
</dbReference>
<gene>
    <name evidence="1" type="ORF">FAES_1556</name>
</gene>
<dbReference type="STRING" id="1166018.FAES_1556"/>
<protein>
    <recommendedName>
        <fullName evidence="3">Ferritin-like domain-containing protein</fullName>
    </recommendedName>
</protein>
<dbReference type="Proteomes" id="UP000011058">
    <property type="component" value="Chromosome"/>
</dbReference>
<dbReference type="AlphaFoldDB" id="I0K613"/>
<dbReference type="EMBL" id="HE796683">
    <property type="protein sequence ID" value="CCG99566.1"/>
    <property type="molecule type" value="Genomic_DNA"/>
</dbReference>
<evidence type="ECO:0000313" key="2">
    <source>
        <dbReference type="Proteomes" id="UP000011058"/>
    </source>
</evidence>
<reference evidence="1 2" key="1">
    <citation type="journal article" date="2012" name="J. Bacteriol.">
        <title>Genome Sequence of Fibrella aestuarina BUZ 2T, a Filamentous Marine Bacterium.</title>
        <authorList>
            <person name="Filippini M."/>
            <person name="Qi W."/>
            <person name="Blom J."/>
            <person name="Goesmann A."/>
            <person name="Smits T.H."/>
            <person name="Bagheri H.C."/>
        </authorList>
    </citation>
    <scope>NUCLEOTIDE SEQUENCE [LARGE SCALE GENOMIC DNA]</scope>
    <source>
        <strain evidence="2">BUZ 2T</strain>
    </source>
</reference>
<evidence type="ECO:0000313" key="1">
    <source>
        <dbReference type="EMBL" id="CCG99566.1"/>
    </source>
</evidence>
<name>I0K613_9BACT</name>
<dbReference type="KEGG" id="fae:FAES_1556"/>
<sequence>MNLFQLFSDIEKVDAEANERLQHSRRNLLKKTFAAAAVGTPTLLAASMNKAFGQSNIIVDVLNFALTLEYLERDFYRAGLFSGIVPGADRDGIVTITKHEAQHVDFLNAALGSAAIPKPAKYDFTAGGAFPTVLTNYQTFLTVANALEDTGVRAYKGQAANLMSNKDVLTAALRIHSVEARHVAGIRRLRGIDYVYSSDVFPMGVPTAVYQNESQYNQAGVDLLQVADAKIIPRATPRVAEKAQVVFESFDEPLTKEQVLAIAGPFLPK</sequence>
<dbReference type="InterPro" id="IPR009078">
    <property type="entry name" value="Ferritin-like_SF"/>
</dbReference>
<accession>I0K613</accession>
<dbReference type="Pfam" id="PF13668">
    <property type="entry name" value="Ferritin_2"/>
    <property type="match status" value="1"/>
</dbReference>
<dbReference type="HOGENOM" id="CLU_029630_6_0_10"/>
<dbReference type="RefSeq" id="WP_015330665.1">
    <property type="nucleotide sequence ID" value="NC_020054.1"/>
</dbReference>
<dbReference type="OrthoDB" id="954262at2"/>
<proteinExistence type="predicted"/>
<keyword evidence="2" id="KW-1185">Reference proteome</keyword>
<dbReference type="InterPro" id="IPR012347">
    <property type="entry name" value="Ferritin-like"/>
</dbReference>
<dbReference type="SUPFAM" id="SSF47240">
    <property type="entry name" value="Ferritin-like"/>
    <property type="match status" value="1"/>
</dbReference>